<sequence>MRSLKFRLFRLVFFYLYFVGFKFCSVITHSVTPVTKFKTASSKRKILHLNLLNLTLRGIIFALCLLVTASRSLVLG</sequence>
<name>A0A1Y5N8G8_9BACT</name>
<organism evidence="2 3">
    <name type="scientific">Campylobacter concisus</name>
    <dbReference type="NCBI Taxonomy" id="199"/>
    <lineage>
        <taxon>Bacteria</taxon>
        <taxon>Pseudomonadati</taxon>
        <taxon>Campylobacterota</taxon>
        <taxon>Epsilonproteobacteria</taxon>
        <taxon>Campylobacterales</taxon>
        <taxon>Campylobacteraceae</taxon>
        <taxon>Campylobacter</taxon>
    </lineage>
</organism>
<proteinExistence type="predicted"/>
<keyword evidence="1" id="KW-0472">Membrane</keyword>
<feature type="transmembrane region" description="Helical" evidence="1">
    <location>
        <begin position="51"/>
        <end position="74"/>
    </location>
</feature>
<protein>
    <submittedName>
        <fullName evidence="2">Uncharacterized protein</fullName>
    </submittedName>
</protein>
<dbReference type="EMBL" id="NDYQ01000009">
    <property type="protein sequence ID" value="OUT17180.1"/>
    <property type="molecule type" value="Genomic_DNA"/>
</dbReference>
<comment type="caution">
    <text evidence="2">The sequence shown here is derived from an EMBL/GenBank/DDBJ whole genome shotgun (WGS) entry which is preliminary data.</text>
</comment>
<accession>A0A1Y5N8G8</accession>
<reference evidence="2 3" key="1">
    <citation type="submission" date="2017-04" db="EMBL/GenBank/DDBJ databases">
        <title>Complete genome of Campylobacter concisus ATCC 33237T and draft genomes for an additional eight well characterized C. concisus strains.</title>
        <authorList>
            <person name="Cornelius A.J."/>
            <person name="Miller W.G."/>
            <person name="Lastovica A.J."/>
            <person name="On S.L."/>
            <person name="French N.P."/>
            <person name="Vandenberg O."/>
            <person name="Biggs P.J."/>
        </authorList>
    </citation>
    <scope>NUCLEOTIDE SEQUENCE [LARGE SCALE GENOMIC DNA]</scope>
    <source>
        <strain evidence="2 3">Lasto127.99</strain>
    </source>
</reference>
<feature type="transmembrane region" description="Helical" evidence="1">
    <location>
        <begin position="12"/>
        <end position="31"/>
    </location>
</feature>
<keyword evidence="1" id="KW-1133">Transmembrane helix</keyword>
<evidence type="ECO:0000313" key="2">
    <source>
        <dbReference type="EMBL" id="OUT17180.1"/>
    </source>
</evidence>
<evidence type="ECO:0000256" key="1">
    <source>
        <dbReference type="SAM" id="Phobius"/>
    </source>
</evidence>
<dbReference type="Proteomes" id="UP000195893">
    <property type="component" value="Unassembled WGS sequence"/>
</dbReference>
<dbReference type="AlphaFoldDB" id="A0A1Y5N8G8"/>
<evidence type="ECO:0000313" key="3">
    <source>
        <dbReference type="Proteomes" id="UP000195893"/>
    </source>
</evidence>
<keyword evidence="1" id="KW-0812">Transmembrane</keyword>
<gene>
    <name evidence="2" type="ORF">B9N60_06480</name>
</gene>